<feature type="domain" description="DUF7691" evidence="1">
    <location>
        <begin position="13"/>
        <end position="215"/>
    </location>
</feature>
<evidence type="ECO:0000259" key="1">
    <source>
        <dbReference type="Pfam" id="PF24740"/>
    </source>
</evidence>
<dbReference type="AlphaFoldDB" id="A0A4D4MRM1"/>
<dbReference type="GeneID" id="41542378"/>
<sequence>MDADVRRRDGTLGYCLEMSTGDMRDVMRLLTAVERTPEQERALGIVREGCAKTDARFREQGIGLDVSVEQALHELIEGVPGGARGAAYTYAFHEVVAAHFSDPTDLGVWSRPSWFFALDDELARHGIPADLLPGSFLFSGPPLRLPHPGDAFPQIGVLPTPRAAPLATAYEAVADRLGPDYRATARKFAELMRFEAEEWESAQQLGQTLDSIFFWFR</sequence>
<dbReference type="Pfam" id="PF24740">
    <property type="entry name" value="DUF7691"/>
    <property type="match status" value="1"/>
</dbReference>
<dbReference type="OMA" id="IDHNASD"/>
<dbReference type="InterPro" id="IPR056108">
    <property type="entry name" value="DUF7691"/>
</dbReference>
<evidence type="ECO:0000313" key="3">
    <source>
        <dbReference type="Proteomes" id="UP000299211"/>
    </source>
</evidence>
<comment type="caution">
    <text evidence="2">The sequence shown here is derived from an EMBL/GenBank/DDBJ whole genome shotgun (WGS) entry which is preliminary data.</text>
</comment>
<accession>A0A4D4MRM1</accession>
<dbReference type="RefSeq" id="WP_010986692.1">
    <property type="nucleotide sequence ID" value="NZ_BAABTN010000039.1"/>
</dbReference>
<evidence type="ECO:0000313" key="2">
    <source>
        <dbReference type="EMBL" id="GDY74364.1"/>
    </source>
</evidence>
<reference evidence="2 3" key="1">
    <citation type="submission" date="2019-04" db="EMBL/GenBank/DDBJ databases">
        <title>Draft genome sequences of Streptomyces avermitilis ATCC 31267.</title>
        <authorList>
            <person name="Komaki H."/>
            <person name="Tamura T."/>
            <person name="Hosoyama A."/>
        </authorList>
    </citation>
    <scope>NUCLEOTIDE SEQUENCE [LARGE SCALE GENOMIC DNA]</scope>
    <source>
        <strain evidence="2 3">ATCC 31267</strain>
    </source>
</reference>
<dbReference type="EMBL" id="BJHY01000001">
    <property type="protein sequence ID" value="GDY74364.1"/>
    <property type="molecule type" value="Genomic_DNA"/>
</dbReference>
<proteinExistence type="predicted"/>
<organism evidence="2 3">
    <name type="scientific">Streptomyces avermitilis</name>
    <dbReference type="NCBI Taxonomy" id="33903"/>
    <lineage>
        <taxon>Bacteria</taxon>
        <taxon>Bacillati</taxon>
        <taxon>Actinomycetota</taxon>
        <taxon>Actinomycetes</taxon>
        <taxon>Kitasatosporales</taxon>
        <taxon>Streptomycetaceae</taxon>
        <taxon>Streptomyces</taxon>
    </lineage>
</organism>
<protein>
    <recommendedName>
        <fullName evidence="1">DUF7691 domain-containing protein</fullName>
    </recommendedName>
</protein>
<gene>
    <name evidence="2" type="ORF">SAV31267_038490</name>
</gene>
<dbReference type="STRING" id="33903.AQJ43_25930"/>
<name>A0A4D4MRM1_STRAX</name>
<dbReference type="Proteomes" id="UP000299211">
    <property type="component" value="Unassembled WGS sequence"/>
</dbReference>